<keyword evidence="2" id="KW-1185">Reference proteome</keyword>
<protein>
    <submittedName>
        <fullName evidence="3">Uncharacterized protein</fullName>
    </submittedName>
</protein>
<evidence type="ECO:0000256" key="1">
    <source>
        <dbReference type="ARBA" id="ARBA00006322"/>
    </source>
</evidence>
<proteinExistence type="inferred from homology"/>
<comment type="similarity">
    <text evidence="1">Belongs to the UPF0598 family.</text>
</comment>
<name>A0A915D735_9BILA</name>
<dbReference type="InterPro" id="IPR028108">
    <property type="entry name" value="DUF4505"/>
</dbReference>
<dbReference type="Pfam" id="PF14956">
    <property type="entry name" value="DUF4505"/>
    <property type="match status" value="1"/>
</dbReference>
<dbReference type="Proteomes" id="UP000887574">
    <property type="component" value="Unplaced"/>
</dbReference>
<dbReference type="PANTHER" id="PTHR31449">
    <property type="entry name" value="UPF0598 PROTEIN C8ORF82"/>
    <property type="match status" value="1"/>
</dbReference>
<dbReference type="PANTHER" id="PTHR31449:SF3">
    <property type="entry name" value="UPF0598 PROTEIN C8ORF82"/>
    <property type="match status" value="1"/>
</dbReference>
<reference evidence="3" key="1">
    <citation type="submission" date="2022-11" db="UniProtKB">
        <authorList>
            <consortium name="WormBaseParasite"/>
        </authorList>
    </citation>
    <scope>IDENTIFICATION</scope>
</reference>
<dbReference type="AlphaFoldDB" id="A0A915D735"/>
<dbReference type="WBParaSite" id="jg16235">
    <property type="protein sequence ID" value="jg16235"/>
    <property type="gene ID" value="jg16235"/>
</dbReference>
<evidence type="ECO:0000313" key="3">
    <source>
        <dbReference type="WBParaSite" id="jg16235"/>
    </source>
</evidence>
<evidence type="ECO:0000313" key="2">
    <source>
        <dbReference type="Proteomes" id="UP000887574"/>
    </source>
</evidence>
<sequence>MLTLEVPYKGNDSMDFFSRVFDRLGAPLHERFVLDCYFPHIEISINHPMLNQCEDIHLNIDIINWEEIHSQFLNSHPLKNGRQKKLRVEPVYANGAVNSQSVAKFLTLVKQVINLYTINWRSARNLSSSSKVVPYIQGQWVEKVREYFYFVDHEGQLFMDDARMKNFTSAFKDKVFLDFFFRRLKINQSERYTDTFPYISPCGMEMNYLRCDDRPIVFTDLDEQEEMLVYNFTTKKIKFEPAKLCMFPNGRLYHSAHFDNYGLVKSKLADRLFPRFRFSSEGNPTHFYWKDEWIELDNEFLKYAVQK</sequence>
<accession>A0A915D735</accession>
<organism evidence="2 3">
    <name type="scientific">Ditylenchus dipsaci</name>
    <dbReference type="NCBI Taxonomy" id="166011"/>
    <lineage>
        <taxon>Eukaryota</taxon>
        <taxon>Metazoa</taxon>
        <taxon>Ecdysozoa</taxon>
        <taxon>Nematoda</taxon>
        <taxon>Chromadorea</taxon>
        <taxon>Rhabditida</taxon>
        <taxon>Tylenchina</taxon>
        <taxon>Tylenchomorpha</taxon>
        <taxon>Sphaerularioidea</taxon>
        <taxon>Anguinidae</taxon>
        <taxon>Anguininae</taxon>
        <taxon>Ditylenchus</taxon>
    </lineage>
</organism>